<reference evidence="6" key="2">
    <citation type="submission" date="2025-08" db="UniProtKB">
        <authorList>
            <consortium name="Ensembl"/>
        </authorList>
    </citation>
    <scope>IDENTIFICATION</scope>
</reference>
<evidence type="ECO:0000259" key="5">
    <source>
        <dbReference type="PROSITE" id="PS50835"/>
    </source>
</evidence>
<feature type="domain" description="Ig-like" evidence="5">
    <location>
        <begin position="225"/>
        <end position="303"/>
    </location>
</feature>
<evidence type="ECO:0000256" key="1">
    <source>
        <dbReference type="ARBA" id="ARBA00040106"/>
    </source>
</evidence>
<name>A0A671YRF5_SPAAU</name>
<dbReference type="Proteomes" id="UP000472265">
    <property type="component" value="Chromosome 23"/>
</dbReference>
<evidence type="ECO:0000313" key="7">
    <source>
        <dbReference type="Proteomes" id="UP000472265"/>
    </source>
</evidence>
<feature type="domain" description="Ig-like" evidence="5">
    <location>
        <begin position="139"/>
        <end position="218"/>
    </location>
</feature>
<reference evidence="6" key="1">
    <citation type="submission" date="2021-04" db="EMBL/GenBank/DDBJ databases">
        <authorList>
            <consortium name="Wellcome Sanger Institute Data Sharing"/>
        </authorList>
    </citation>
    <scope>NUCLEOTIDE SEQUENCE [LARGE SCALE GENOMIC DNA]</scope>
</reference>
<dbReference type="SUPFAM" id="SSF48726">
    <property type="entry name" value="Immunoglobulin"/>
    <property type="match status" value="3"/>
</dbReference>
<organism evidence="6 7">
    <name type="scientific">Sparus aurata</name>
    <name type="common">Gilthead sea bream</name>
    <dbReference type="NCBI Taxonomy" id="8175"/>
    <lineage>
        <taxon>Eukaryota</taxon>
        <taxon>Metazoa</taxon>
        <taxon>Chordata</taxon>
        <taxon>Craniata</taxon>
        <taxon>Vertebrata</taxon>
        <taxon>Euteleostomi</taxon>
        <taxon>Actinopterygii</taxon>
        <taxon>Neopterygii</taxon>
        <taxon>Teleostei</taxon>
        <taxon>Neoteleostei</taxon>
        <taxon>Acanthomorphata</taxon>
        <taxon>Eupercaria</taxon>
        <taxon>Spariformes</taxon>
        <taxon>Sparidae</taxon>
        <taxon>Sparus</taxon>
    </lineage>
</organism>
<dbReference type="InterPro" id="IPR036179">
    <property type="entry name" value="Ig-like_dom_sf"/>
</dbReference>
<dbReference type="InParanoid" id="A0A671YRF5"/>
<dbReference type="SMART" id="SM00408">
    <property type="entry name" value="IGc2"/>
    <property type="match status" value="2"/>
</dbReference>
<dbReference type="Ensembl" id="ENSSAUT00010069284.1">
    <property type="protein sequence ID" value="ENSSAUP00010066162.1"/>
    <property type="gene ID" value="ENSSAUG00010026415.1"/>
</dbReference>
<comment type="subunit">
    <text evidence="4">Predominantly monomer of isoform CD22-beta. Also found as heterodimer of isoform CD22-beta and a shorter isoform. Interacts with PTPN6/SHP-1, LYN, SYK, PIK3R1/PIK3R2 and PLCG1 upon phosphorylation. Interacts with GRB2, INPP5D and SHC1 upon phosphorylation. May form a complex with INPP5D/SHIP, GRB2 and SHC1.</text>
</comment>
<proteinExistence type="predicted"/>
<dbReference type="PANTHER" id="PTHR46013:SF4">
    <property type="entry name" value="B-CELL RECEPTOR CD22-RELATED"/>
    <property type="match status" value="1"/>
</dbReference>
<comment type="function">
    <text evidence="3">Most highly expressed siglec (sialic acid-binding immunoglobulin-like lectin) on B-cells that plays a role in various aspects of B-cell biology including differentiation, antigen presentation, and trafficking to bone marrow. Binds to alpha 2,6-linked sialic acid residues of surface molecules such as CD22 itself, CD45 and IgM in a cis configuration. Can also bind to ligands on other cells as an adhesion molecule in a trans configuration. Acts as an inhibitory coreceptor on the surface of B-cells and inhibits B-cell receptor induced signaling, characterized by inhibition of the calcium mobilization and cellular activation. Mechanistically, the immunoreceptor tyrosine-based inhibitory motif domain is phosphorylated by the Src kinase LYN, which in turn leads to the recruitment of the protein tyrosine phosphatase 1/PTPN6, leading to the negative regulation of BCR signaling. If this negative signaling from is of sufficient strength, apoptosis of the B-cell can be induced.</text>
</comment>
<dbReference type="SMART" id="SM00409">
    <property type="entry name" value="IG"/>
    <property type="match status" value="3"/>
</dbReference>
<evidence type="ECO:0000256" key="4">
    <source>
        <dbReference type="ARBA" id="ARBA00046458"/>
    </source>
</evidence>
<evidence type="ECO:0000256" key="2">
    <source>
        <dbReference type="ARBA" id="ARBA00041781"/>
    </source>
</evidence>
<dbReference type="InterPro" id="IPR013783">
    <property type="entry name" value="Ig-like_fold"/>
</dbReference>
<dbReference type="GeneTree" id="ENSGT01010000222294"/>
<evidence type="ECO:0000313" key="6">
    <source>
        <dbReference type="Ensembl" id="ENSSAUP00010066162.1"/>
    </source>
</evidence>
<keyword evidence="7" id="KW-1185">Reference proteome</keyword>
<dbReference type="Pfam" id="PF24518">
    <property type="entry name" value="Ig_CD22"/>
    <property type="match status" value="1"/>
</dbReference>
<sequence length="403" mass="45047">MQRCNNANFNPKHFYTLIPFSNIYVSVTSSASQDICAVKGSSVVIPCSFYYPKNLRVMRVMWGDKRAHVIDGPFISESEMNESGTRFEYIGNKQHNCSFKIHNVENNDTGKYVFRFITDTEKGKYTGTTGSTLKVVDLNVLVTKPNENRATKEGDSVNLTCINDCDGDHLSSAFTWFNNGEPINEGPVLYLSTMSSTDSGNYSCSLKTHTGTASRVINIHVEYGPKNTSVSVRPSMEVEAGTNITLICSSHANPPVEDYTWFKIDESHVLDVGHQPVLFPANGGQYFCSATNKHGSEISSVVTVKVKANRKIIHCLVFSPPDGLFSRLCCVTYFDFIFRISLLCSHKANTLPLLHREVAIIQQRYTHYHTVCGCASDCDHCCCHYKVRCIQTEPSLYLNTMII</sequence>
<dbReference type="Pfam" id="PF13895">
    <property type="entry name" value="Ig_2"/>
    <property type="match status" value="2"/>
</dbReference>
<dbReference type="InterPro" id="IPR056386">
    <property type="entry name" value="Ig_CD22"/>
</dbReference>
<dbReference type="PROSITE" id="PS50835">
    <property type="entry name" value="IG_LIKE"/>
    <property type="match status" value="2"/>
</dbReference>
<dbReference type="PANTHER" id="PTHR46013">
    <property type="entry name" value="VASCULAR CELL ADHESION MOLECULE 1"/>
    <property type="match status" value="1"/>
</dbReference>
<evidence type="ECO:0000256" key="3">
    <source>
        <dbReference type="ARBA" id="ARBA00045430"/>
    </source>
</evidence>
<protein>
    <recommendedName>
        <fullName evidence="1">B-cell receptor CD22</fullName>
    </recommendedName>
    <alternativeName>
        <fullName evidence="2">Sialic acid-binding Ig-like lectin 2</fullName>
    </alternativeName>
</protein>
<dbReference type="InterPro" id="IPR003599">
    <property type="entry name" value="Ig_sub"/>
</dbReference>
<reference evidence="6" key="3">
    <citation type="submission" date="2025-09" db="UniProtKB">
        <authorList>
            <consortium name="Ensembl"/>
        </authorList>
    </citation>
    <scope>IDENTIFICATION</scope>
</reference>
<dbReference type="InterPro" id="IPR007110">
    <property type="entry name" value="Ig-like_dom"/>
</dbReference>
<dbReference type="Gene3D" id="2.60.40.10">
    <property type="entry name" value="Immunoglobulins"/>
    <property type="match status" value="3"/>
</dbReference>
<accession>A0A671YRF5</accession>
<dbReference type="InterPro" id="IPR003598">
    <property type="entry name" value="Ig_sub2"/>
</dbReference>
<dbReference type="AlphaFoldDB" id="A0A671YRF5"/>